<dbReference type="GO" id="GO:0016787">
    <property type="term" value="F:hydrolase activity"/>
    <property type="evidence" value="ECO:0007669"/>
    <property type="project" value="UniProtKB-KW"/>
</dbReference>
<organism evidence="3 4">
    <name type="scientific">Candidatus Nitrosocosmicus franklandianus</name>
    <dbReference type="NCBI Taxonomy" id="1798806"/>
    <lineage>
        <taxon>Archaea</taxon>
        <taxon>Nitrososphaerota</taxon>
        <taxon>Nitrososphaeria</taxon>
        <taxon>Nitrososphaerales</taxon>
        <taxon>Nitrososphaeraceae</taxon>
        <taxon>Candidatus Nitrosocosmicus</taxon>
    </lineage>
</organism>
<dbReference type="OrthoDB" id="11256at2157"/>
<name>A0A484IAV2_9ARCH</name>
<dbReference type="KEGG" id="nfn:NFRAN_2560"/>
<dbReference type="EMBL" id="LR216287">
    <property type="protein sequence ID" value="VFJ14882.1"/>
    <property type="molecule type" value="Genomic_DNA"/>
</dbReference>
<dbReference type="Gene3D" id="1.20.1440.110">
    <property type="entry name" value="acylaminoacyl peptidase"/>
    <property type="match status" value="1"/>
</dbReference>
<dbReference type="AlphaFoldDB" id="A0A484IAV2"/>
<keyword evidence="4" id="KW-1185">Reference proteome</keyword>
<comment type="similarity">
    <text evidence="1">Belongs to the AB hydrolase superfamily. FUS2 hydrolase family.</text>
</comment>
<dbReference type="SUPFAM" id="SSF53474">
    <property type="entry name" value="alpha/beta-Hydrolases"/>
    <property type="match status" value="1"/>
</dbReference>
<evidence type="ECO:0000256" key="1">
    <source>
        <dbReference type="ARBA" id="ARBA00038115"/>
    </source>
</evidence>
<dbReference type="InterPro" id="IPR000073">
    <property type="entry name" value="AB_hydrolase_1"/>
</dbReference>
<evidence type="ECO:0000259" key="2">
    <source>
        <dbReference type="Pfam" id="PF00561"/>
    </source>
</evidence>
<sequence length="428" mass="48923">MKLVFNDPTFSFQLLRAIGSSYYGGADIGECLATAYRIKEGDFESWYNEWYQTASRVRTFGEKCLAEHHNISASQAFLRASNYYRTAEFFLHDKPNDPRIIDSWQNSVDCFIKSSEHFTHSFEVVEIPYEGKTLPGYFYKPNLLDKSNNKNALYTSATDSYPNYTNSLKLRPTIVIHTGFDGTQEELYSQCVLAALQRGYNCLTFEGPGQGAVIRKQNIPFRYDWEKVVSPVIDFLLKREEVDNDRLGLIGISLGGYLAARAVAFERRISACILNDGVFNVYDSFVRNMPKFLTDIIENNIESKAEEVNSVIKEAVTQNTGARWAISHGMWVFGASSPFDLFRKARDYTLKDVINEIKCNTLVMEAEEDHSFPLQPQQVYSHLTCPKDYMLFTKDEGAEDHCHVGALSLANQRMFDWLDKTLSHNLKN</sequence>
<dbReference type="Gene3D" id="3.40.50.1820">
    <property type="entry name" value="alpha/beta hydrolase"/>
    <property type="match status" value="1"/>
</dbReference>
<dbReference type="InterPro" id="IPR050261">
    <property type="entry name" value="FrsA_esterase"/>
</dbReference>
<gene>
    <name evidence="3" type="ORF">NFRAN_2560</name>
</gene>
<dbReference type="PANTHER" id="PTHR22946:SF12">
    <property type="entry name" value="CONIDIAL PIGMENT BIOSYNTHESIS PROTEIN AYG1 (AFU_ORTHOLOGUE AFUA_2G17550)"/>
    <property type="match status" value="1"/>
</dbReference>
<dbReference type="InterPro" id="IPR029058">
    <property type="entry name" value="AB_hydrolase_fold"/>
</dbReference>
<dbReference type="RefSeq" id="WP_134484961.1">
    <property type="nucleotide sequence ID" value="NZ_LR216287.1"/>
</dbReference>
<dbReference type="GeneID" id="39421729"/>
<dbReference type="PANTHER" id="PTHR22946">
    <property type="entry name" value="DIENELACTONE HYDROLASE DOMAIN-CONTAINING PROTEIN-RELATED"/>
    <property type="match status" value="1"/>
</dbReference>
<protein>
    <submittedName>
        <fullName evidence="3">Alpha/beta hydrolase family protein</fullName>
    </submittedName>
</protein>
<evidence type="ECO:0000313" key="3">
    <source>
        <dbReference type="EMBL" id="VFJ14882.1"/>
    </source>
</evidence>
<feature type="domain" description="AB hydrolase-1" evidence="2">
    <location>
        <begin position="172"/>
        <end position="341"/>
    </location>
</feature>
<reference evidence="3 4" key="1">
    <citation type="submission" date="2019-02" db="EMBL/GenBank/DDBJ databases">
        <authorList>
            <person name="Lehtovirta-Morley E L."/>
        </authorList>
    </citation>
    <scope>NUCLEOTIDE SEQUENCE [LARGE SCALE GENOMIC DNA]</scope>
    <source>
        <strain evidence="3">NFRAN1</strain>
    </source>
</reference>
<accession>A0A484IAV2</accession>
<dbReference type="Pfam" id="PF00561">
    <property type="entry name" value="Abhydrolase_1"/>
    <property type="match status" value="1"/>
</dbReference>
<proteinExistence type="inferred from homology"/>
<evidence type="ECO:0000313" key="4">
    <source>
        <dbReference type="Proteomes" id="UP000294299"/>
    </source>
</evidence>
<keyword evidence="3" id="KW-0378">Hydrolase</keyword>
<dbReference type="Proteomes" id="UP000294299">
    <property type="component" value="Chromosome NFRAN"/>
</dbReference>